<keyword evidence="1" id="KW-1133">Transmembrane helix</keyword>
<proteinExistence type="predicted"/>
<feature type="transmembrane region" description="Helical" evidence="1">
    <location>
        <begin position="12"/>
        <end position="31"/>
    </location>
</feature>
<dbReference type="Gene3D" id="2.160.20.10">
    <property type="entry name" value="Single-stranded right-handed beta-helix, Pectin lyase-like"/>
    <property type="match status" value="1"/>
</dbReference>
<dbReference type="Pfam" id="PF12708">
    <property type="entry name" value="Pect-lyase_RHGA_epim"/>
    <property type="match status" value="1"/>
</dbReference>
<dbReference type="InterPro" id="IPR012334">
    <property type="entry name" value="Pectin_lyas_fold"/>
</dbReference>
<gene>
    <name evidence="3" type="ORF">GCM10011379_00290</name>
</gene>
<keyword evidence="1" id="KW-0472">Membrane</keyword>
<accession>A0A917IKX1</accession>
<evidence type="ECO:0000256" key="1">
    <source>
        <dbReference type="SAM" id="Phobius"/>
    </source>
</evidence>
<reference evidence="3" key="2">
    <citation type="submission" date="2020-09" db="EMBL/GenBank/DDBJ databases">
        <authorList>
            <person name="Sun Q."/>
            <person name="Zhou Y."/>
        </authorList>
    </citation>
    <scope>NUCLEOTIDE SEQUENCE</scope>
    <source>
        <strain evidence="3">CGMCC 1.15290</strain>
    </source>
</reference>
<dbReference type="SMART" id="SM00710">
    <property type="entry name" value="PbH1"/>
    <property type="match status" value="5"/>
</dbReference>
<dbReference type="Proteomes" id="UP000627292">
    <property type="component" value="Unassembled WGS sequence"/>
</dbReference>
<feature type="domain" description="Rhamnogalacturonase A/B/Epimerase-like pectate lyase" evidence="2">
    <location>
        <begin position="239"/>
        <end position="471"/>
    </location>
</feature>
<sequence>MRVSIVPPANKVVSYAVVTLFTILSGFPIHAQTIKAKAVIIKAISPAAPGETVMLTGDWPQIYKGNSLTGVEVEILPIGKKNATWTRAKVAQLSAHSLKFTIPSNFPMDIFACRIVPAPGASAFTPSDIVYLNQADAWWVQGNNGGFSGIPGGWLRIFGNALYFAQEPKVKITGNGKNYILNAARSKDKGGYAVSVVIPRDIPKGNYTINVNNGLNASSWSQNISLKITSPTVWNSTVYNVKQFQDKNAGTSQEATAALRAALAAAQANGGGIVYFPRGRYIISDMIAIPPNIIIRGEGMGLVNLYWPPRTTALPCLLKGTNDFAVEDITLITSGIHSNIILGLNNVRIERTRIRANAYYRHENSGAANSVSPVSPGSLRGGAAIKLSGNNATITNCDIIHTIHAIELYHTNGGVIAQNTLNYGQGPMQLYGISHVIIEDNIFQGNSLWSGGMGLSLHGASVASYNIYFAHNESRQTFGGDREALTTDGHGTAYLGKVQAARAVSITLKDTPWVAADYTSKDVVTFAELKKAANEKINAATEEYHGLTMYILSGRGTGQYRNVTEIKGKTISIDSAWKVIPDSNSIVSIGKFQGKSLFIGNQFYDAGTSIQLYPPNMDCIVAENQSWRTQSMNCSSSMKTYTVNSNNTQAIRIEPSWYNQFISNHIREGMSWEGSATLGITGNGSLNSIGLKNWRADSPGAMFHVIRSNTLDNNASISIAGDVADIIIEKNNISNVSQGILLKDRSPAAVSNSSPQRIFIGSNTFQKVDVPVSSQ</sequence>
<reference evidence="3" key="1">
    <citation type="journal article" date="2014" name="Int. J. Syst. Evol. Microbiol.">
        <title>Complete genome sequence of Corynebacterium casei LMG S-19264T (=DSM 44701T), isolated from a smear-ripened cheese.</title>
        <authorList>
            <consortium name="US DOE Joint Genome Institute (JGI-PGF)"/>
            <person name="Walter F."/>
            <person name="Albersmeier A."/>
            <person name="Kalinowski J."/>
            <person name="Ruckert C."/>
        </authorList>
    </citation>
    <scope>NUCLEOTIDE SEQUENCE</scope>
    <source>
        <strain evidence="3">CGMCC 1.15290</strain>
    </source>
</reference>
<evidence type="ECO:0000259" key="2">
    <source>
        <dbReference type="Pfam" id="PF12708"/>
    </source>
</evidence>
<evidence type="ECO:0000313" key="3">
    <source>
        <dbReference type="EMBL" id="GGH56563.1"/>
    </source>
</evidence>
<comment type="caution">
    <text evidence="3">The sequence shown here is derived from an EMBL/GenBank/DDBJ whole genome shotgun (WGS) entry which is preliminary data.</text>
</comment>
<dbReference type="RefSeq" id="WP_188949483.1">
    <property type="nucleotide sequence ID" value="NZ_BMIB01000001.1"/>
</dbReference>
<dbReference type="EMBL" id="BMIB01000001">
    <property type="protein sequence ID" value="GGH56563.1"/>
    <property type="molecule type" value="Genomic_DNA"/>
</dbReference>
<dbReference type="InterPro" id="IPR011050">
    <property type="entry name" value="Pectin_lyase_fold/virulence"/>
</dbReference>
<name>A0A917IKX1_9BACT</name>
<keyword evidence="1" id="KW-0812">Transmembrane</keyword>
<dbReference type="InterPro" id="IPR006626">
    <property type="entry name" value="PbH1"/>
</dbReference>
<evidence type="ECO:0000313" key="4">
    <source>
        <dbReference type="Proteomes" id="UP000627292"/>
    </source>
</evidence>
<keyword evidence="4" id="KW-1185">Reference proteome</keyword>
<dbReference type="AlphaFoldDB" id="A0A917IKX1"/>
<protein>
    <recommendedName>
        <fullName evidence="2">Rhamnogalacturonase A/B/Epimerase-like pectate lyase domain-containing protein</fullName>
    </recommendedName>
</protein>
<dbReference type="InterPro" id="IPR024535">
    <property type="entry name" value="RHGA/B-epi-like_pectate_lyase"/>
</dbReference>
<organism evidence="3 4">
    <name type="scientific">Filimonas zeae</name>
    <dbReference type="NCBI Taxonomy" id="1737353"/>
    <lineage>
        <taxon>Bacteria</taxon>
        <taxon>Pseudomonadati</taxon>
        <taxon>Bacteroidota</taxon>
        <taxon>Chitinophagia</taxon>
        <taxon>Chitinophagales</taxon>
        <taxon>Chitinophagaceae</taxon>
        <taxon>Filimonas</taxon>
    </lineage>
</organism>
<dbReference type="SUPFAM" id="SSF51126">
    <property type="entry name" value="Pectin lyase-like"/>
    <property type="match status" value="1"/>
</dbReference>